<evidence type="ECO:0000313" key="7">
    <source>
        <dbReference type="Proteomes" id="UP000037923"/>
    </source>
</evidence>
<dbReference type="GO" id="GO:0004045">
    <property type="term" value="F:peptidyl-tRNA hydrolase activity"/>
    <property type="evidence" value="ECO:0007669"/>
    <property type="project" value="UniProtKB-EC"/>
</dbReference>
<gene>
    <name evidence="6" type="ORF">ABB37_01958</name>
</gene>
<evidence type="ECO:0000256" key="3">
    <source>
        <dbReference type="ARBA" id="ARBA00038050"/>
    </source>
</evidence>
<dbReference type="EC" id="3.1.1.29" evidence="1"/>
<comment type="catalytic activity">
    <reaction evidence="4">
        <text>an N-acyl-L-alpha-aminoacyl-tRNA + H2O = an N-acyl-L-amino acid + a tRNA + H(+)</text>
        <dbReference type="Rhea" id="RHEA:54448"/>
        <dbReference type="Rhea" id="RHEA-COMP:10123"/>
        <dbReference type="Rhea" id="RHEA-COMP:13883"/>
        <dbReference type="ChEBI" id="CHEBI:15377"/>
        <dbReference type="ChEBI" id="CHEBI:15378"/>
        <dbReference type="ChEBI" id="CHEBI:59874"/>
        <dbReference type="ChEBI" id="CHEBI:78442"/>
        <dbReference type="ChEBI" id="CHEBI:138191"/>
        <dbReference type="EC" id="3.1.1.29"/>
    </reaction>
</comment>
<proteinExistence type="inferred from homology"/>
<protein>
    <recommendedName>
        <fullName evidence="1">peptidyl-tRNA hydrolase</fullName>
        <ecNumber evidence="1">3.1.1.29</ecNumber>
    </recommendedName>
</protein>
<feature type="transmembrane region" description="Helical" evidence="5">
    <location>
        <begin position="36"/>
        <end position="56"/>
    </location>
</feature>
<evidence type="ECO:0000256" key="2">
    <source>
        <dbReference type="ARBA" id="ARBA00022801"/>
    </source>
</evidence>
<dbReference type="GeneID" id="26902253"/>
<evidence type="ECO:0000313" key="6">
    <source>
        <dbReference type="EMBL" id="KPA83704.1"/>
    </source>
</evidence>
<keyword evidence="7" id="KW-1185">Reference proteome</keyword>
<comment type="caution">
    <text evidence="6">The sequence shown here is derived from an EMBL/GenBank/DDBJ whole genome shotgun (WGS) entry which is preliminary data.</text>
</comment>
<evidence type="ECO:0000256" key="1">
    <source>
        <dbReference type="ARBA" id="ARBA00013260"/>
    </source>
</evidence>
<dbReference type="PANTHER" id="PTHR12649:SF11">
    <property type="entry name" value="PEPTIDYL-TRNA HYDROLASE 2, MITOCHONDRIAL"/>
    <property type="match status" value="1"/>
</dbReference>
<organism evidence="6 7">
    <name type="scientific">Leptomonas pyrrhocoris</name>
    <name type="common">Firebug parasite</name>
    <dbReference type="NCBI Taxonomy" id="157538"/>
    <lineage>
        <taxon>Eukaryota</taxon>
        <taxon>Discoba</taxon>
        <taxon>Euglenozoa</taxon>
        <taxon>Kinetoplastea</taxon>
        <taxon>Metakinetoplastina</taxon>
        <taxon>Trypanosomatida</taxon>
        <taxon>Trypanosomatidae</taxon>
        <taxon>Leishmaniinae</taxon>
        <taxon>Leptomonas</taxon>
    </lineage>
</organism>
<dbReference type="InterPro" id="IPR002833">
    <property type="entry name" value="PTH2"/>
</dbReference>
<dbReference type="EMBL" id="LGTL01000003">
    <property type="protein sequence ID" value="KPA83704.1"/>
    <property type="molecule type" value="Genomic_DNA"/>
</dbReference>
<dbReference type="InterPro" id="IPR023476">
    <property type="entry name" value="Pep_tRNA_hydro_II_dom_sf"/>
</dbReference>
<keyword evidence="5" id="KW-0472">Membrane</keyword>
<name>A0A0N0VGI5_LEPPY</name>
<comment type="similarity">
    <text evidence="3">Belongs to the PTH2 family.</text>
</comment>
<dbReference type="SUPFAM" id="SSF102462">
    <property type="entry name" value="Peptidyl-tRNA hydrolase II"/>
    <property type="match status" value="1"/>
</dbReference>
<evidence type="ECO:0000256" key="4">
    <source>
        <dbReference type="ARBA" id="ARBA00048707"/>
    </source>
</evidence>
<dbReference type="VEuPathDB" id="TriTrypDB:LpyrH10_03_1090"/>
<dbReference type="Gene3D" id="3.40.1490.10">
    <property type="entry name" value="Bit1"/>
    <property type="match status" value="1"/>
</dbReference>
<dbReference type="RefSeq" id="XP_015662143.1">
    <property type="nucleotide sequence ID" value="XM_015798665.1"/>
</dbReference>
<dbReference type="FunFam" id="3.40.1490.10:FF:000001">
    <property type="entry name" value="Peptidyl-tRNA hydrolase 2"/>
    <property type="match status" value="1"/>
</dbReference>
<dbReference type="OMA" id="QCPDEET"/>
<sequence length="220" mass="23627">MRSATAGVALSTSSFLIDTLSVLVSGGTDEVHLTVVRPFWTGFGAAFLLTLVLSFLMKGCMTSWLRWPVERCRQLSSLAAVGEPVKMTLVVRKDLKMGNGKIAAQCAHAAVAVVEEILEIKSRQVAASSDATMTLDSTSQLWLRWYAAWHVSGCSKVALQCPDEETLMAIAKHAKEVQLPFCVIRDAGRTQIAPGSKTVVAVGPGPKSLIDEVTGQLKLL</sequence>
<dbReference type="NCBIfam" id="TIGR00283">
    <property type="entry name" value="arch_pth2"/>
    <property type="match status" value="1"/>
</dbReference>
<dbReference type="Pfam" id="PF01981">
    <property type="entry name" value="PTH2"/>
    <property type="match status" value="1"/>
</dbReference>
<dbReference type="OrthoDB" id="1733656at2759"/>
<dbReference type="Proteomes" id="UP000037923">
    <property type="component" value="Unassembled WGS sequence"/>
</dbReference>
<reference evidence="6 7" key="1">
    <citation type="submission" date="2015-07" db="EMBL/GenBank/DDBJ databases">
        <title>High-quality genome of monoxenous trypanosomatid Leptomonas pyrrhocoris.</title>
        <authorList>
            <person name="Flegontov P."/>
            <person name="Butenko A."/>
            <person name="Firsov S."/>
            <person name="Vlcek C."/>
            <person name="Logacheva M.D."/>
            <person name="Field M."/>
            <person name="Filatov D."/>
            <person name="Flegontova O."/>
            <person name="Gerasimov E."/>
            <person name="Jackson A.P."/>
            <person name="Kelly S."/>
            <person name="Opperdoes F."/>
            <person name="O'Reilly A."/>
            <person name="Votypka J."/>
            <person name="Yurchenko V."/>
            <person name="Lukes J."/>
        </authorList>
    </citation>
    <scope>NUCLEOTIDE SEQUENCE [LARGE SCALE GENOMIC DNA]</scope>
    <source>
        <strain evidence="6">H10</strain>
    </source>
</reference>
<keyword evidence="2" id="KW-0378">Hydrolase</keyword>
<accession>A0A0N0VGI5</accession>
<dbReference type="PANTHER" id="PTHR12649">
    <property type="entry name" value="PEPTIDYL-TRNA HYDROLASE 2"/>
    <property type="match status" value="1"/>
</dbReference>
<evidence type="ECO:0000256" key="5">
    <source>
        <dbReference type="SAM" id="Phobius"/>
    </source>
</evidence>
<keyword evidence="5" id="KW-0812">Transmembrane</keyword>
<keyword evidence="5" id="KW-1133">Transmembrane helix</keyword>
<dbReference type="AlphaFoldDB" id="A0A0N0VGI5"/>
<dbReference type="GO" id="GO:0005829">
    <property type="term" value="C:cytosol"/>
    <property type="evidence" value="ECO:0007669"/>
    <property type="project" value="TreeGrafter"/>
</dbReference>